<dbReference type="AlphaFoldDB" id="A0AAJ2VD10"/>
<name>A0AAJ2VD10_DELAC</name>
<proteinExistence type="predicted"/>
<sequence length="164" mass="17495">MSVKTQGTDLFGIDPETNEILDVGCVTAIDGVDSTRDQIETTCLNSGDREYEAGLGTPGTATFTINIDPSNPVHVRLYELKQKGLTMKWAIGWGDGPRNPDGTITLPPTGVDSDGDFILPDGRSWLTFQGYLSSFPFSFALNAVVTSAVGIQISGSQVLIPKVV</sequence>
<protein>
    <submittedName>
        <fullName evidence="1">Phage tail tube protein</fullName>
    </submittedName>
</protein>
<evidence type="ECO:0000313" key="1">
    <source>
        <dbReference type="EMBL" id="MDX4957931.1"/>
    </source>
</evidence>
<dbReference type="InterPro" id="IPR032495">
    <property type="entry name" value="Phage_TTP_11"/>
</dbReference>
<dbReference type="Proteomes" id="UP001287445">
    <property type="component" value="Unassembled WGS sequence"/>
</dbReference>
<accession>A0AAJ2VD10</accession>
<dbReference type="Gene3D" id="4.10.410.40">
    <property type="match status" value="1"/>
</dbReference>
<reference evidence="1" key="1">
    <citation type="submission" date="2023-11" db="EMBL/GenBank/DDBJ databases">
        <title>Identification and selenium tolerance of Delftia acidovorans R3-25.</title>
        <authorList>
            <person name="Zhang S."/>
            <person name="Liu Y."/>
            <person name="Guo Y."/>
        </authorList>
    </citation>
    <scope>NUCLEOTIDE SEQUENCE</scope>
    <source>
        <strain evidence="1">R3-25</strain>
    </source>
</reference>
<dbReference type="EMBL" id="JAWWMZ010000022">
    <property type="protein sequence ID" value="MDX4957931.1"/>
    <property type="molecule type" value="Genomic_DNA"/>
</dbReference>
<gene>
    <name evidence="1" type="ORF">SGN30_31305</name>
</gene>
<dbReference type="Pfam" id="PF16460">
    <property type="entry name" value="Phage_TTP_11"/>
    <property type="match status" value="1"/>
</dbReference>
<organism evidence="1 2">
    <name type="scientific">Delftia acidovorans</name>
    <name type="common">Pseudomonas acidovorans</name>
    <name type="synonym">Comamonas acidovorans</name>
    <dbReference type="NCBI Taxonomy" id="80866"/>
    <lineage>
        <taxon>Bacteria</taxon>
        <taxon>Pseudomonadati</taxon>
        <taxon>Pseudomonadota</taxon>
        <taxon>Betaproteobacteria</taxon>
        <taxon>Burkholderiales</taxon>
        <taxon>Comamonadaceae</taxon>
        <taxon>Delftia</taxon>
    </lineage>
</organism>
<comment type="caution">
    <text evidence="1">The sequence shown here is derived from an EMBL/GenBank/DDBJ whole genome shotgun (WGS) entry which is preliminary data.</text>
</comment>
<evidence type="ECO:0000313" key="2">
    <source>
        <dbReference type="Proteomes" id="UP001287445"/>
    </source>
</evidence>
<dbReference type="RefSeq" id="WP_046238000.1">
    <property type="nucleotide sequence ID" value="NZ_JAWWMZ010000022.1"/>
</dbReference>